<reference evidence="7 8" key="1">
    <citation type="submission" date="2018-06" db="EMBL/GenBank/DDBJ databases">
        <title>Complete Genome Sequence of Desulfobacter hydrogenophilus (DSM3380).</title>
        <authorList>
            <person name="Marietou A."/>
            <person name="Schreiber L."/>
            <person name="Marshall I."/>
            <person name="Jorgensen B."/>
        </authorList>
    </citation>
    <scope>NUCLEOTIDE SEQUENCE [LARGE SCALE GENOMIC DNA]</scope>
    <source>
        <strain evidence="7 8">DSM 3380</strain>
    </source>
</reference>
<dbReference type="Gene3D" id="3.30.70.20">
    <property type="match status" value="2"/>
</dbReference>
<dbReference type="Pfam" id="PF12800">
    <property type="entry name" value="Fer4_4"/>
    <property type="match status" value="1"/>
</dbReference>
<keyword evidence="4" id="KW-0411">Iron-sulfur</keyword>
<dbReference type="PANTHER" id="PTHR43177:SF3">
    <property type="entry name" value="PROTEIN NRFC HOMOLOG"/>
    <property type="match status" value="1"/>
</dbReference>
<dbReference type="PROSITE" id="PS51379">
    <property type="entry name" value="4FE4S_FER_2"/>
    <property type="match status" value="3"/>
</dbReference>
<evidence type="ECO:0000256" key="1">
    <source>
        <dbReference type="ARBA" id="ARBA00022485"/>
    </source>
</evidence>
<dbReference type="EMBL" id="QLNI01000062">
    <property type="protein sequence ID" value="RAM00145.1"/>
    <property type="molecule type" value="Genomic_DNA"/>
</dbReference>
<dbReference type="CDD" id="cd16371">
    <property type="entry name" value="DMSOR_beta_like"/>
    <property type="match status" value="1"/>
</dbReference>
<dbReference type="InterPro" id="IPR017900">
    <property type="entry name" value="4Fe4S_Fe_S_CS"/>
</dbReference>
<proteinExistence type="predicted"/>
<organism evidence="7 8">
    <name type="scientific">Desulfobacter hydrogenophilus</name>
    <dbReference type="NCBI Taxonomy" id="2291"/>
    <lineage>
        <taxon>Bacteria</taxon>
        <taxon>Pseudomonadati</taxon>
        <taxon>Thermodesulfobacteriota</taxon>
        <taxon>Desulfobacteria</taxon>
        <taxon>Desulfobacterales</taxon>
        <taxon>Desulfobacteraceae</taxon>
        <taxon>Desulfobacter</taxon>
    </lineage>
</organism>
<dbReference type="Proteomes" id="UP000248798">
    <property type="component" value="Unassembled WGS sequence"/>
</dbReference>
<keyword evidence="3" id="KW-0408">Iron</keyword>
<dbReference type="SUPFAM" id="SSF54862">
    <property type="entry name" value="4Fe-4S ferredoxins"/>
    <property type="match status" value="1"/>
</dbReference>
<evidence type="ECO:0000256" key="3">
    <source>
        <dbReference type="ARBA" id="ARBA00023004"/>
    </source>
</evidence>
<dbReference type="Pfam" id="PF13247">
    <property type="entry name" value="Fer4_11"/>
    <property type="match status" value="1"/>
</dbReference>
<evidence type="ECO:0000313" key="6">
    <source>
        <dbReference type="EMBL" id="QBH12302.1"/>
    </source>
</evidence>
<evidence type="ECO:0000313" key="8">
    <source>
        <dbReference type="Proteomes" id="UP000248798"/>
    </source>
</evidence>
<dbReference type="InterPro" id="IPR017896">
    <property type="entry name" value="4Fe4S_Fe-S-bd"/>
</dbReference>
<dbReference type="PANTHER" id="PTHR43177">
    <property type="entry name" value="PROTEIN NRFC"/>
    <property type="match status" value="1"/>
</dbReference>
<dbReference type="OrthoDB" id="9789030at2"/>
<evidence type="ECO:0000313" key="9">
    <source>
        <dbReference type="Proteomes" id="UP000293902"/>
    </source>
</evidence>
<dbReference type="EMBL" id="CP036313">
    <property type="protein sequence ID" value="QBH12302.1"/>
    <property type="molecule type" value="Genomic_DNA"/>
</dbReference>
<dbReference type="AlphaFoldDB" id="A0A328FAJ9"/>
<keyword evidence="9" id="KW-1185">Reference proteome</keyword>
<gene>
    <name evidence="7" type="ORF">DO021_20670</name>
    <name evidence="6" type="ORF">EYB58_04845</name>
</gene>
<keyword evidence="1" id="KW-0004">4Fe-4S</keyword>
<name>A0A328FAJ9_9BACT</name>
<reference evidence="6 9" key="2">
    <citation type="submission" date="2019-02" db="EMBL/GenBank/DDBJ databases">
        <title>Complete genome sequence of Desulfobacter hydrogenophilus AcRS1.</title>
        <authorList>
            <person name="Marietou A."/>
            <person name="Lund M.B."/>
            <person name="Marshall I.P.G."/>
            <person name="Schreiber L."/>
            <person name="Jorgensen B."/>
        </authorList>
    </citation>
    <scope>NUCLEOTIDE SEQUENCE [LARGE SCALE GENOMIC DNA]</scope>
    <source>
        <strain evidence="6 9">AcRS1</strain>
    </source>
</reference>
<evidence type="ECO:0000259" key="5">
    <source>
        <dbReference type="PROSITE" id="PS51379"/>
    </source>
</evidence>
<dbReference type="GO" id="GO:0051539">
    <property type="term" value="F:4 iron, 4 sulfur cluster binding"/>
    <property type="evidence" value="ECO:0007669"/>
    <property type="project" value="UniProtKB-KW"/>
</dbReference>
<dbReference type="Proteomes" id="UP000293902">
    <property type="component" value="Chromosome"/>
</dbReference>
<evidence type="ECO:0000313" key="7">
    <source>
        <dbReference type="EMBL" id="RAM00145.1"/>
    </source>
</evidence>
<dbReference type="PROSITE" id="PS00198">
    <property type="entry name" value="4FE4S_FER_1"/>
    <property type="match status" value="1"/>
</dbReference>
<dbReference type="GO" id="GO:0046872">
    <property type="term" value="F:metal ion binding"/>
    <property type="evidence" value="ECO:0007669"/>
    <property type="project" value="UniProtKB-KW"/>
</dbReference>
<feature type="domain" description="4Fe-4S ferredoxin-type" evidence="5">
    <location>
        <begin position="91"/>
        <end position="120"/>
    </location>
</feature>
<sequence length="175" mass="19264">MQEDEMNDLTREYMIKFYPERCIQCHGCETACKMWRGLPYGVQYRRVINLWEGSYPGVKSHGLSLSCLHCSDPACAEVCPVEAILKQAEDGRVRVDTTLCIGCRACAEACPFGVPQFGEDQVMQKCDLCVGQALAGTDPPCVATCPGRALVLEEVTLEEKKAYETFVAKALKGNG</sequence>
<protein>
    <submittedName>
        <fullName evidence="7">4Fe-4S dicluster domain-containing protein</fullName>
    </submittedName>
</protein>
<evidence type="ECO:0000256" key="4">
    <source>
        <dbReference type="ARBA" id="ARBA00023014"/>
    </source>
</evidence>
<feature type="domain" description="4Fe-4S ferredoxin-type" evidence="5">
    <location>
        <begin position="13"/>
        <end position="43"/>
    </location>
</feature>
<feature type="domain" description="4Fe-4S ferredoxin-type" evidence="5">
    <location>
        <begin position="57"/>
        <end position="90"/>
    </location>
</feature>
<keyword evidence="2" id="KW-0479">Metal-binding</keyword>
<accession>A0A328FAJ9</accession>
<evidence type="ECO:0000256" key="2">
    <source>
        <dbReference type="ARBA" id="ARBA00022723"/>
    </source>
</evidence>
<dbReference type="InterPro" id="IPR050954">
    <property type="entry name" value="ET_IronSulfur_Cluster-Binding"/>
</dbReference>